<feature type="compositionally biased region" description="Polar residues" evidence="2">
    <location>
        <begin position="773"/>
        <end position="786"/>
    </location>
</feature>
<accession>A0AAU9JYQ6</accession>
<reference evidence="3" key="1">
    <citation type="submission" date="2021-09" db="EMBL/GenBank/DDBJ databases">
        <authorList>
            <consortium name="AG Swart"/>
            <person name="Singh M."/>
            <person name="Singh A."/>
            <person name="Seah K."/>
            <person name="Emmerich C."/>
        </authorList>
    </citation>
    <scope>NUCLEOTIDE SEQUENCE</scope>
    <source>
        <strain evidence="3">ATCC30299</strain>
    </source>
</reference>
<feature type="coiled-coil region" evidence="1">
    <location>
        <begin position="225"/>
        <end position="252"/>
    </location>
</feature>
<feature type="compositionally biased region" description="Basic and acidic residues" evidence="2">
    <location>
        <begin position="627"/>
        <end position="650"/>
    </location>
</feature>
<sequence length="793" mass="91878">MESSYDVRSGTKKTVVENDRQNSAQSCDENAEIDTNRLNAILNAEYLVSEEKIEEEVKNQKDVFELKTTLDELIDENSHKEERLGELLSICQSFTGCTTPVKSKSSSSRQSLDLHQNSNIFALLSPKSSTHILENEVTELKSRLHEIDMRRSEEAFVTKELQEMKAKEWKNLQIWKERVKEAINLQKEIDPKYDELHSSKVVAKNNFILAHHQTTNYISLSKNIKAEQDKKYQAQSKIRDELRNEIAEIVENIGQQSIISERKKVNYRVMIATLKLEIEKYEGSSVKEKENIQKVVNYREKLEIIKKIIKNYDETLIIVEPLDEISIKNIIQVYNEMSFQESSLSELFQELTAEEIKKNQACMDISKQLELLKADQNIGISPSVFSSTFNQKKMILDDKDLINFKSDHLHDIEKCLLKLFFLVLNFGSFLCNSFTKITKYSENNELDSYTIQKATKIISDLKKGFGNPVGGKGKRNNLQKRYTLMPNKHIHNFFKTDNIEASPVIREIATVHSLLSAGEVSKLYNQYFFDRKHGKKLSKFLTSNPIICYFLTLKQIDTYFQDQQSTKDILDNIWQLNQQAHLKLLEQFMSLSDITRDLIWQTSKNISSAKTDEFQEKSALLDIKKYRESQRKDTKNQKSKKNDQLSREESIEGSQNNLKINEAQKNDKINRGEDEFELAIYKSPHKDNKDDDSLYTEVQSILKFRSPPPKKIEIGGLSNNAVLQEMKDVKNKLKEIKGMERKANKINVENTKFFLTTKTVMFGIGQQAEEIASTQPTRPSTYSISSRKYRKLM</sequence>
<evidence type="ECO:0000256" key="2">
    <source>
        <dbReference type="SAM" id="MobiDB-lite"/>
    </source>
</evidence>
<name>A0AAU9JYQ6_9CILI</name>
<dbReference type="AlphaFoldDB" id="A0AAU9JYQ6"/>
<feature type="region of interest" description="Disordered" evidence="2">
    <location>
        <begin position="627"/>
        <end position="667"/>
    </location>
</feature>
<dbReference type="Proteomes" id="UP001162131">
    <property type="component" value="Unassembled WGS sequence"/>
</dbReference>
<feature type="region of interest" description="Disordered" evidence="2">
    <location>
        <begin position="1"/>
        <end position="28"/>
    </location>
</feature>
<evidence type="ECO:0000256" key="1">
    <source>
        <dbReference type="SAM" id="Coils"/>
    </source>
</evidence>
<comment type="caution">
    <text evidence="3">The sequence shown here is derived from an EMBL/GenBank/DDBJ whole genome shotgun (WGS) entry which is preliminary data.</text>
</comment>
<dbReference type="EMBL" id="CAJZBQ010000052">
    <property type="protein sequence ID" value="CAG9330771.1"/>
    <property type="molecule type" value="Genomic_DNA"/>
</dbReference>
<gene>
    <name evidence="3" type="ORF">BSTOLATCC_MIC52185</name>
</gene>
<organism evidence="3 4">
    <name type="scientific">Blepharisma stoltei</name>
    <dbReference type="NCBI Taxonomy" id="1481888"/>
    <lineage>
        <taxon>Eukaryota</taxon>
        <taxon>Sar</taxon>
        <taxon>Alveolata</taxon>
        <taxon>Ciliophora</taxon>
        <taxon>Postciliodesmatophora</taxon>
        <taxon>Heterotrichea</taxon>
        <taxon>Heterotrichida</taxon>
        <taxon>Blepharismidae</taxon>
        <taxon>Blepharisma</taxon>
    </lineage>
</organism>
<keyword evidence="4" id="KW-1185">Reference proteome</keyword>
<protein>
    <submittedName>
        <fullName evidence="3">Uncharacterized protein</fullName>
    </submittedName>
</protein>
<evidence type="ECO:0000313" key="3">
    <source>
        <dbReference type="EMBL" id="CAG9330771.1"/>
    </source>
</evidence>
<evidence type="ECO:0000313" key="4">
    <source>
        <dbReference type="Proteomes" id="UP001162131"/>
    </source>
</evidence>
<proteinExistence type="predicted"/>
<feature type="coiled-coil region" evidence="1">
    <location>
        <begin position="719"/>
        <end position="749"/>
    </location>
</feature>
<feature type="region of interest" description="Disordered" evidence="2">
    <location>
        <begin position="773"/>
        <end position="793"/>
    </location>
</feature>
<keyword evidence="1" id="KW-0175">Coiled coil</keyword>